<evidence type="ECO:0000256" key="4">
    <source>
        <dbReference type="ARBA" id="ARBA00022898"/>
    </source>
</evidence>
<dbReference type="InterPro" id="IPR015422">
    <property type="entry name" value="PyrdxlP-dep_Trfase_small"/>
</dbReference>
<evidence type="ECO:0000256" key="2">
    <source>
        <dbReference type="ARBA" id="ARBA00009533"/>
    </source>
</evidence>
<dbReference type="GO" id="GO:0005737">
    <property type="term" value="C:cytoplasm"/>
    <property type="evidence" value="ECO:0007669"/>
    <property type="project" value="TreeGrafter"/>
</dbReference>
<dbReference type="GO" id="GO:0006520">
    <property type="term" value="P:amino acid metabolic process"/>
    <property type="evidence" value="ECO:0007669"/>
    <property type="project" value="InterPro"/>
</dbReference>
<dbReference type="GO" id="GO:0030170">
    <property type="term" value="F:pyridoxal phosphate binding"/>
    <property type="evidence" value="ECO:0007669"/>
    <property type="project" value="InterPro"/>
</dbReference>
<reference evidence="9 10" key="1">
    <citation type="journal article" date="2018" name="Plant J.">
        <title>Genome sequences of Chlorella sorokiniana UTEX 1602 and Micractinium conductrix SAG 241.80: implications to maltose excretion by a green alga.</title>
        <authorList>
            <person name="Arriola M.B."/>
            <person name="Velmurugan N."/>
            <person name="Zhang Y."/>
            <person name="Plunkett M.H."/>
            <person name="Hondzo H."/>
            <person name="Barney B.M."/>
        </authorList>
    </citation>
    <scope>NUCLEOTIDE SEQUENCE [LARGE SCALE GENOMIC DNA]</scope>
    <source>
        <strain evidence="10">UTEX 1602</strain>
    </source>
</reference>
<evidence type="ECO:0000256" key="7">
    <source>
        <dbReference type="RuleBase" id="RU000382"/>
    </source>
</evidence>
<evidence type="ECO:0000256" key="5">
    <source>
        <dbReference type="ARBA" id="ARBA00023239"/>
    </source>
</evidence>
<evidence type="ECO:0000256" key="6">
    <source>
        <dbReference type="PIRSR" id="PIRSR602129-50"/>
    </source>
</evidence>
<keyword evidence="10" id="KW-1185">Reference proteome</keyword>
<dbReference type="InterPro" id="IPR015424">
    <property type="entry name" value="PyrdxlP-dep_Trfase"/>
</dbReference>
<gene>
    <name evidence="9" type="ORF">C2E21_6139</name>
</gene>
<evidence type="ECO:0000313" key="10">
    <source>
        <dbReference type="Proteomes" id="UP000239899"/>
    </source>
</evidence>
<dbReference type="Gene3D" id="1.20.1340.10">
    <property type="entry name" value="dopa decarboxylase, N-terminal domain"/>
    <property type="match status" value="1"/>
</dbReference>
<dbReference type="Proteomes" id="UP000239899">
    <property type="component" value="Unassembled WGS sequence"/>
</dbReference>
<dbReference type="AlphaFoldDB" id="A0A2P6TL81"/>
<evidence type="ECO:0000256" key="8">
    <source>
        <dbReference type="SAM" id="MobiDB-lite"/>
    </source>
</evidence>
<name>A0A2P6TL81_CHLSO</name>
<dbReference type="SUPFAM" id="SSF53383">
    <property type="entry name" value="PLP-dependent transferases"/>
    <property type="match status" value="2"/>
</dbReference>
<comment type="similarity">
    <text evidence="2 7">Belongs to the group II decarboxylase family.</text>
</comment>
<protein>
    <submittedName>
        <fullName evidence="9">Tyrosine decarboxylase 1-like</fullName>
    </submittedName>
</protein>
<dbReference type="InterPro" id="IPR010977">
    <property type="entry name" value="Aromatic_deC"/>
</dbReference>
<proteinExistence type="inferred from homology"/>
<comment type="cofactor">
    <cofactor evidence="1 6 7">
        <name>pyridoxal 5'-phosphate</name>
        <dbReference type="ChEBI" id="CHEBI:597326"/>
    </cofactor>
</comment>
<dbReference type="Pfam" id="PF00282">
    <property type="entry name" value="Pyridoxal_deC"/>
    <property type="match status" value="2"/>
</dbReference>
<comment type="caution">
    <text evidence="9">The sequence shown here is derived from an EMBL/GenBank/DDBJ whole genome shotgun (WGS) entry which is preliminary data.</text>
</comment>
<dbReference type="PRINTS" id="PR00800">
    <property type="entry name" value="YHDCRBOXLASE"/>
</dbReference>
<keyword evidence="3" id="KW-0210">Decarboxylase</keyword>
<organism evidence="9 10">
    <name type="scientific">Chlorella sorokiniana</name>
    <name type="common">Freshwater green alga</name>
    <dbReference type="NCBI Taxonomy" id="3076"/>
    <lineage>
        <taxon>Eukaryota</taxon>
        <taxon>Viridiplantae</taxon>
        <taxon>Chlorophyta</taxon>
        <taxon>core chlorophytes</taxon>
        <taxon>Trebouxiophyceae</taxon>
        <taxon>Chlorellales</taxon>
        <taxon>Chlorellaceae</taxon>
        <taxon>Chlorella clade</taxon>
        <taxon>Chlorella</taxon>
    </lineage>
</organism>
<feature type="modified residue" description="N6-(pyridoxal phosphate)lysine" evidence="6">
    <location>
        <position position="302"/>
    </location>
</feature>
<accession>A0A2P6TL81</accession>
<dbReference type="Gene3D" id="3.40.640.10">
    <property type="entry name" value="Type I PLP-dependent aspartate aminotransferase-like (Major domain)"/>
    <property type="match status" value="1"/>
</dbReference>
<feature type="region of interest" description="Disordered" evidence="8">
    <location>
        <begin position="394"/>
        <end position="426"/>
    </location>
</feature>
<dbReference type="EMBL" id="LHPG02000012">
    <property type="protein sequence ID" value="PRW45041.1"/>
    <property type="molecule type" value="Genomic_DNA"/>
</dbReference>
<dbReference type="OrthoDB" id="639767at2759"/>
<dbReference type="Gene3D" id="3.90.1150.10">
    <property type="entry name" value="Aspartate Aminotransferase, domain 1"/>
    <property type="match status" value="1"/>
</dbReference>
<dbReference type="GO" id="GO:0019752">
    <property type="term" value="P:carboxylic acid metabolic process"/>
    <property type="evidence" value="ECO:0007669"/>
    <property type="project" value="InterPro"/>
</dbReference>
<dbReference type="PANTHER" id="PTHR11999">
    <property type="entry name" value="GROUP II PYRIDOXAL-5-PHOSPHATE DECARBOXYLASE"/>
    <property type="match status" value="1"/>
</dbReference>
<dbReference type="InterPro" id="IPR015421">
    <property type="entry name" value="PyrdxlP-dep_Trfase_major"/>
</dbReference>
<evidence type="ECO:0000313" key="9">
    <source>
        <dbReference type="EMBL" id="PRW45041.1"/>
    </source>
</evidence>
<evidence type="ECO:0000256" key="1">
    <source>
        <dbReference type="ARBA" id="ARBA00001933"/>
    </source>
</evidence>
<keyword evidence="5 7" id="KW-0456">Lyase</keyword>
<keyword evidence="4 6" id="KW-0663">Pyridoxal phosphate</keyword>
<evidence type="ECO:0000256" key="3">
    <source>
        <dbReference type="ARBA" id="ARBA00022793"/>
    </source>
</evidence>
<dbReference type="STRING" id="3076.A0A2P6TL81"/>
<dbReference type="InterPro" id="IPR002129">
    <property type="entry name" value="PyrdxlP-dep_de-COase"/>
</dbReference>
<sequence length="567" mass="59480">MGRAAADFAADYYEALLAGHLPVMSQAQPGFLRRALPAAAPEQAESGEAVLQDVKALILPGLTHWQHPRFFAYFPCCASVPSILGGVLAAAMNVLGFQWAASPACTELEQVIVRGVSSLISLDWLAQLLGLPPSLCPAASPAAGAVLYGTASEALLAALLAAKARTLAGRQPEDALRLVVYATDQTHSCCRKACMVSGILHLRQLPTCAEQGYAMQPQALEAAVQADLAAGLLPCFVCATIGTTGCCAVDPVAELVPVAQRHSIWLHVDAAWAGAFAILPEQRQAHFQGLEGADSYDVNPHKALLCGWECSAAYFQDIQWVRRALTVPPADSPYLVNDACGSGRMSLQLVEAAPGEVADGPAAPTAGTFGASSGECAGSCFASIAADTGSGTDCFSGEPASTPPKGSPAAAASCPASGPTNQQPVERQDVDIVFGHGGFRGLRLWMVLRMYGGDGLRCLMQHRLRMQRFLADMLAADERFEVVVPPRFGLVCFCLRGSRNQDNAALLEAVNSSGTAFLSHTLLSGRYVIRCALGGTLTQGCHVEAAWRTVQRCAGALRAAQVGGHRV</sequence>
<feature type="compositionally biased region" description="Low complexity" evidence="8">
    <location>
        <begin position="407"/>
        <end position="420"/>
    </location>
</feature>
<dbReference type="GO" id="GO:0016831">
    <property type="term" value="F:carboxy-lyase activity"/>
    <property type="evidence" value="ECO:0007669"/>
    <property type="project" value="UniProtKB-KW"/>
</dbReference>
<dbReference type="PANTHER" id="PTHR11999:SF70">
    <property type="entry name" value="MIP05841P"/>
    <property type="match status" value="1"/>
</dbReference>